<proteinExistence type="predicted"/>
<evidence type="ECO:0000313" key="1">
    <source>
        <dbReference type="EMBL" id="CEM48928.1"/>
    </source>
</evidence>
<dbReference type="VEuPathDB" id="CryptoDB:Cvel_9104"/>
<dbReference type="EMBL" id="CDMZ01004192">
    <property type="protein sequence ID" value="CEM48928.1"/>
    <property type="molecule type" value="Genomic_DNA"/>
</dbReference>
<accession>A0A0G4HWN3</accession>
<protein>
    <submittedName>
        <fullName evidence="1">Uncharacterized protein</fullName>
    </submittedName>
</protein>
<sequence>MNFGANSPEEVRILRLFSNRRERSVAKAKIWLRREAEKEVPIGEDLDFYRVFLGVDRLDYAQGDDCLCRYCTLLLCLPFRLVGSCLESLWSRF</sequence>
<reference evidence="1" key="1">
    <citation type="submission" date="2014-11" db="EMBL/GenBank/DDBJ databases">
        <authorList>
            <person name="Otto D Thomas"/>
            <person name="Naeem Raeece"/>
        </authorList>
    </citation>
    <scope>NUCLEOTIDE SEQUENCE</scope>
</reference>
<gene>
    <name evidence="1" type="ORF">Cvel_9104</name>
</gene>
<name>A0A0G4HWN3_9ALVE</name>
<organism evidence="1">
    <name type="scientific">Chromera velia CCMP2878</name>
    <dbReference type="NCBI Taxonomy" id="1169474"/>
    <lineage>
        <taxon>Eukaryota</taxon>
        <taxon>Sar</taxon>
        <taxon>Alveolata</taxon>
        <taxon>Colpodellida</taxon>
        <taxon>Chromeraceae</taxon>
        <taxon>Chromera</taxon>
    </lineage>
</organism>
<dbReference type="AlphaFoldDB" id="A0A0G4HWN3"/>